<proteinExistence type="predicted"/>
<keyword evidence="1" id="KW-0732">Signal</keyword>
<reference evidence="2 3" key="1">
    <citation type="submission" date="2012-08" db="EMBL/GenBank/DDBJ databases">
        <title>Oryza genome evolution.</title>
        <authorList>
            <person name="Wing R.A."/>
        </authorList>
    </citation>
    <scope>NUCLEOTIDE SEQUENCE</scope>
</reference>
<dbReference type="STRING" id="77586.A0A0D9XIJ5"/>
<reference evidence="3" key="2">
    <citation type="submission" date="2013-12" db="EMBL/GenBank/DDBJ databases">
        <authorList>
            <person name="Yu Y."/>
            <person name="Lee S."/>
            <person name="de Baynast K."/>
            <person name="Wissotski M."/>
            <person name="Liu L."/>
            <person name="Talag J."/>
            <person name="Goicoechea J."/>
            <person name="Angelova A."/>
            <person name="Jetty R."/>
            <person name="Kudrna D."/>
            <person name="Golser W."/>
            <person name="Rivera L."/>
            <person name="Zhang J."/>
            <person name="Wing R."/>
        </authorList>
    </citation>
    <scope>NUCLEOTIDE SEQUENCE</scope>
</reference>
<protein>
    <submittedName>
        <fullName evidence="2">Uncharacterized protein</fullName>
    </submittedName>
</protein>
<keyword evidence="3" id="KW-1185">Reference proteome</keyword>
<evidence type="ECO:0000256" key="1">
    <source>
        <dbReference type="SAM" id="SignalP"/>
    </source>
</evidence>
<name>A0A0D9XIJ5_9ORYZ</name>
<accession>A0A0D9XIJ5</accession>
<dbReference type="AlphaFoldDB" id="A0A0D9XIJ5"/>
<dbReference type="HOGENOM" id="CLU_078644_0_0_1"/>
<reference evidence="2" key="3">
    <citation type="submission" date="2015-04" db="UniProtKB">
        <authorList>
            <consortium name="EnsemblPlants"/>
        </authorList>
    </citation>
    <scope>IDENTIFICATION</scope>
</reference>
<dbReference type="Gramene" id="LPERR10G03930.1">
    <property type="protein sequence ID" value="LPERR10G03930.1"/>
    <property type="gene ID" value="LPERR10G03930"/>
</dbReference>
<sequence>MPPGRRALSSSSTLLPLLLLAAVIVAAETAGAMPMELYFSPAELARIAGYGEEPVSRVVVSGQVVCELSLGPPGSDLLTIELPGATVGVDCQTEGIKMMANSVFAITDENGNFTTELPSRLHATPSLEKTCFIKVLQLPLDSVCQLRHGPSSYCIQLSSEEEGFRTYTTGVIRLQHHGTKQDMSMHRVGTEQN</sequence>
<feature type="chain" id="PRO_5002349945" evidence="1">
    <location>
        <begin position="33"/>
        <end position="193"/>
    </location>
</feature>
<evidence type="ECO:0000313" key="3">
    <source>
        <dbReference type="Proteomes" id="UP000032180"/>
    </source>
</evidence>
<feature type="signal peptide" evidence="1">
    <location>
        <begin position="1"/>
        <end position="32"/>
    </location>
</feature>
<dbReference type="eggNOG" id="ENOG502S4G1">
    <property type="taxonomic scope" value="Eukaryota"/>
</dbReference>
<dbReference type="PANTHER" id="PTHR47273">
    <property type="entry name" value="EXPRESSED PROTEIN"/>
    <property type="match status" value="1"/>
</dbReference>
<dbReference type="EnsemblPlants" id="LPERR10G03930.1">
    <property type="protein sequence ID" value="LPERR10G03930.1"/>
    <property type="gene ID" value="LPERR10G03930"/>
</dbReference>
<organism evidence="2 3">
    <name type="scientific">Leersia perrieri</name>
    <dbReference type="NCBI Taxonomy" id="77586"/>
    <lineage>
        <taxon>Eukaryota</taxon>
        <taxon>Viridiplantae</taxon>
        <taxon>Streptophyta</taxon>
        <taxon>Embryophyta</taxon>
        <taxon>Tracheophyta</taxon>
        <taxon>Spermatophyta</taxon>
        <taxon>Magnoliopsida</taxon>
        <taxon>Liliopsida</taxon>
        <taxon>Poales</taxon>
        <taxon>Poaceae</taxon>
        <taxon>BOP clade</taxon>
        <taxon>Oryzoideae</taxon>
        <taxon>Oryzeae</taxon>
        <taxon>Oryzinae</taxon>
        <taxon>Leersia</taxon>
    </lineage>
</organism>
<evidence type="ECO:0000313" key="2">
    <source>
        <dbReference type="EnsemblPlants" id="LPERR10G03930.1"/>
    </source>
</evidence>
<dbReference type="Proteomes" id="UP000032180">
    <property type="component" value="Chromosome 10"/>
</dbReference>
<dbReference type="PANTHER" id="PTHR47273:SF6">
    <property type="entry name" value="POLLEN OLE E 1 ALLERGEN AND EXTENSIN FAMILY PROTEIN"/>
    <property type="match status" value="1"/>
</dbReference>
<dbReference type="Pfam" id="PF01190">
    <property type="entry name" value="Pollen_Ole_e_1"/>
    <property type="match status" value="1"/>
</dbReference>